<sequence length="901" mass="99007">MSKKPKKSGKKSIKNAVVLPPEFQSVFNQALAHHQQGQLQQAVDGYSQVLSHEPNHPDSLHLVGLIFQSSGDLLQAQEYIQRAIKLNPKVAGYQYNHGVVLQGLEKHSEAVEAYRLAIRLKPDYAQAYENLGVALQDLDNIKAALPAYEQALKLNPKSQIALKNLGTLYFKIGKTPESLQHFDKALALNPADPELHMKRSGSLLRMGQWTEGWQEYRWRFSAPTFLENNPVRSFGLPHAEMNKIANQRVLISCEQGLGDEVMFASCANDFAEHAGQCTLECDPRLVQMFTRSFPSVSVVAKNSFDANTLDCRISAGDLPHYVRNKDADFRGAAYLCADTELRGAWRERLSALSQPLKIGFSWRGGAETRAVAARSIDLKYWKPLFKSLNANFVNLQYRTSPQELAELAEIAGDTLCHFDDLDAFNDIEALAALISELDLVISADNATVHLAGALGVPVWILLPEGPERRWVDGRDDSVWYNSARLFRSSATGSAGWSNVFKGVFGQCNDFEPKALSDLEFDDQGVVNRYSVSQCDSTGLPKLALLLNDTSDWYHWGCSGTSLAIHAALRERNYVVEGVPIARTCQLQGLPNSFEEFELDDAFLRFQSVNAQLCNQLAAADVVVINGEGSLHGQNATALGLLYLAYIAKSRFGKFVQLINHSCYPDDGLGNKESPLVNLYAQVYRQLDFIAIREGVSLRQMSALGLKCQQSFDCLPLFIDASGIEPNTLLAGGPVVLAGSVIWQQSMGAEIVDFVKTLHASGRRIQLLLGASAHMAADDISFAQWIQAQAPGCAELCYAATEAEWLSAIANASMLISGRFHHSIAAAFLGTPFVVCESNTPKIGGLLEMLQMPDAAVPQGDGLSERLMAMLAEREKVPSGFILKSEVRNSLLAAARNNFSQF</sequence>
<dbReference type="InterPro" id="IPR019734">
    <property type="entry name" value="TPR_rpt"/>
</dbReference>
<dbReference type="RefSeq" id="WP_368379853.1">
    <property type="nucleotide sequence ID" value="NZ_JBFRYA010000001.1"/>
</dbReference>
<name>A0ABV3U0W4_9GAMM</name>
<feature type="repeat" description="TPR" evidence="1">
    <location>
        <begin position="125"/>
        <end position="158"/>
    </location>
</feature>
<dbReference type="PANTHER" id="PTHR44216:SF3">
    <property type="entry name" value="PROTEIN O-MANNOSYL-TRANSFERASE TMTC2"/>
    <property type="match status" value="1"/>
</dbReference>
<evidence type="ECO:0000313" key="4">
    <source>
        <dbReference type="Proteomes" id="UP001557485"/>
    </source>
</evidence>
<dbReference type="Gene3D" id="3.40.50.2000">
    <property type="entry name" value="Glycogen Phosphorylase B"/>
    <property type="match status" value="1"/>
</dbReference>
<dbReference type="InterPro" id="IPR007345">
    <property type="entry name" value="Polysacch_pyruvyl_Trfase"/>
</dbReference>
<accession>A0ABV3U0W4</accession>
<comment type="caution">
    <text evidence="3">The sequence shown here is derived from an EMBL/GenBank/DDBJ whole genome shotgun (WGS) entry which is preliminary data.</text>
</comment>
<dbReference type="InterPro" id="IPR011990">
    <property type="entry name" value="TPR-like_helical_dom_sf"/>
</dbReference>
<reference evidence="3 4" key="1">
    <citation type="journal article" date="2011" name="Int. J. Syst. Evol. Microbiol.">
        <title>Zhongshania antarctica gen. nov., sp. nov. and Zhongshania guokunii sp. nov., gammaproteobacteria respectively isolated from coastal attached (fast) ice and surface seawater of the Antarctic.</title>
        <authorList>
            <person name="Li H.J."/>
            <person name="Zhang X.Y."/>
            <person name="Chen C.X."/>
            <person name="Zhang Y.J."/>
            <person name="Gao Z.M."/>
            <person name="Yu Y."/>
            <person name="Chen X.L."/>
            <person name="Chen B."/>
            <person name="Zhang Y.Z."/>
        </authorList>
    </citation>
    <scope>NUCLEOTIDE SEQUENCE [LARGE SCALE GENOMIC DNA]</scope>
    <source>
        <strain evidence="3 4">ZS6-22T</strain>
    </source>
</reference>
<evidence type="ECO:0000259" key="2">
    <source>
        <dbReference type="Pfam" id="PF04230"/>
    </source>
</evidence>
<dbReference type="PANTHER" id="PTHR44216">
    <property type="entry name" value="PROTEIN O-MANNOSYL-TRANSFERASE TMTC2"/>
    <property type="match status" value="1"/>
</dbReference>
<evidence type="ECO:0000256" key="1">
    <source>
        <dbReference type="PROSITE-ProRule" id="PRU00339"/>
    </source>
</evidence>
<feature type="repeat" description="TPR" evidence="1">
    <location>
        <begin position="91"/>
        <end position="124"/>
    </location>
</feature>
<dbReference type="Proteomes" id="UP001557485">
    <property type="component" value="Unassembled WGS sequence"/>
</dbReference>
<dbReference type="PROSITE" id="PS50005">
    <property type="entry name" value="TPR"/>
    <property type="match status" value="5"/>
</dbReference>
<dbReference type="SMART" id="SM00028">
    <property type="entry name" value="TPR"/>
    <property type="match status" value="5"/>
</dbReference>
<dbReference type="SUPFAM" id="SSF48452">
    <property type="entry name" value="TPR-like"/>
    <property type="match status" value="1"/>
</dbReference>
<dbReference type="EMBL" id="JBFRYA010000001">
    <property type="protein sequence ID" value="MEX1667530.1"/>
    <property type="molecule type" value="Genomic_DNA"/>
</dbReference>
<keyword evidence="1" id="KW-0802">TPR repeat</keyword>
<proteinExistence type="predicted"/>
<feature type="domain" description="Polysaccharide pyruvyl transferase" evidence="2">
    <location>
        <begin position="603"/>
        <end position="836"/>
    </location>
</feature>
<keyword evidence="4" id="KW-1185">Reference proteome</keyword>
<feature type="repeat" description="TPR" evidence="1">
    <location>
        <begin position="159"/>
        <end position="192"/>
    </location>
</feature>
<evidence type="ECO:0000313" key="3">
    <source>
        <dbReference type="EMBL" id="MEX1667530.1"/>
    </source>
</evidence>
<dbReference type="Pfam" id="PF04230">
    <property type="entry name" value="PS_pyruv_trans"/>
    <property type="match status" value="1"/>
</dbReference>
<dbReference type="Pfam" id="PF13432">
    <property type="entry name" value="TPR_16"/>
    <property type="match status" value="1"/>
</dbReference>
<dbReference type="InterPro" id="IPR052384">
    <property type="entry name" value="TMTC_O-mannosyltransferase"/>
</dbReference>
<dbReference type="Gene3D" id="1.25.40.10">
    <property type="entry name" value="Tetratricopeptide repeat domain"/>
    <property type="match status" value="1"/>
</dbReference>
<feature type="repeat" description="TPR" evidence="1">
    <location>
        <begin position="23"/>
        <end position="56"/>
    </location>
</feature>
<feature type="repeat" description="TPR" evidence="1">
    <location>
        <begin position="57"/>
        <end position="90"/>
    </location>
</feature>
<dbReference type="SUPFAM" id="SSF53756">
    <property type="entry name" value="UDP-Glycosyltransferase/glycogen phosphorylase"/>
    <property type="match status" value="1"/>
</dbReference>
<organism evidence="3 4">
    <name type="scientific">Zhongshania guokunii</name>
    <dbReference type="NCBI Taxonomy" id="641783"/>
    <lineage>
        <taxon>Bacteria</taxon>
        <taxon>Pseudomonadati</taxon>
        <taxon>Pseudomonadota</taxon>
        <taxon>Gammaproteobacteria</taxon>
        <taxon>Cellvibrionales</taxon>
        <taxon>Spongiibacteraceae</taxon>
        <taxon>Zhongshania</taxon>
    </lineage>
</organism>
<dbReference type="Pfam" id="PF12895">
    <property type="entry name" value="ANAPC3"/>
    <property type="match status" value="1"/>
</dbReference>
<protein>
    <submittedName>
        <fullName evidence="3">Tetratricopeptide repeat protein</fullName>
    </submittedName>
</protein>
<gene>
    <name evidence="3" type="ORF">AB4876_01325</name>
</gene>
<dbReference type="PROSITE" id="PS50293">
    <property type="entry name" value="TPR_REGION"/>
    <property type="match status" value="2"/>
</dbReference>